<evidence type="ECO:0000313" key="1">
    <source>
        <dbReference type="EMBL" id="VUZ57756.1"/>
    </source>
</evidence>
<dbReference type="AlphaFoldDB" id="A0A564ZE86"/>
<dbReference type="Proteomes" id="UP000321570">
    <property type="component" value="Unassembled WGS sequence"/>
</dbReference>
<evidence type="ECO:0000313" key="2">
    <source>
        <dbReference type="Proteomes" id="UP000321570"/>
    </source>
</evidence>
<gene>
    <name evidence="1" type="ORF">WMSIL1_LOCUS14882</name>
</gene>
<accession>A0A564ZE86</accession>
<sequence>STASSAAKTLKNTYGNDVVNEKICRRRLSAGAVMQDDFSLKDEPRAGCSKISILSNWKLPLMQIQPALLEN</sequence>
<name>A0A564ZE86_HYMDI</name>
<proteinExistence type="predicted"/>
<feature type="non-terminal residue" evidence="1">
    <location>
        <position position="1"/>
    </location>
</feature>
<protein>
    <submittedName>
        <fullName evidence="1">Uncharacterized protein</fullName>
    </submittedName>
</protein>
<organism evidence="1 2">
    <name type="scientific">Hymenolepis diminuta</name>
    <name type="common">Rat tapeworm</name>
    <dbReference type="NCBI Taxonomy" id="6216"/>
    <lineage>
        <taxon>Eukaryota</taxon>
        <taxon>Metazoa</taxon>
        <taxon>Spiralia</taxon>
        <taxon>Lophotrochozoa</taxon>
        <taxon>Platyhelminthes</taxon>
        <taxon>Cestoda</taxon>
        <taxon>Eucestoda</taxon>
        <taxon>Cyclophyllidea</taxon>
        <taxon>Hymenolepididae</taxon>
        <taxon>Hymenolepis</taxon>
    </lineage>
</organism>
<dbReference type="EMBL" id="CABIJS010000719">
    <property type="protein sequence ID" value="VUZ57756.1"/>
    <property type="molecule type" value="Genomic_DNA"/>
</dbReference>
<reference evidence="1 2" key="1">
    <citation type="submission" date="2019-07" db="EMBL/GenBank/DDBJ databases">
        <authorList>
            <person name="Jastrzebski P J."/>
            <person name="Paukszto L."/>
            <person name="Jastrzebski P J."/>
        </authorList>
    </citation>
    <scope>NUCLEOTIDE SEQUENCE [LARGE SCALE GENOMIC DNA]</scope>
    <source>
        <strain evidence="1 2">WMS-il1</strain>
    </source>
</reference>
<keyword evidence="2" id="KW-1185">Reference proteome</keyword>